<dbReference type="InterPro" id="IPR005656">
    <property type="entry name" value="MmgE_PrpD"/>
</dbReference>
<dbReference type="Pfam" id="PF19305">
    <property type="entry name" value="MmgE_PrpD_C"/>
    <property type="match status" value="1"/>
</dbReference>
<keyword evidence="6" id="KW-1185">Reference proteome</keyword>
<proteinExistence type="inferred from homology"/>
<dbReference type="AlphaFoldDB" id="A0A8H5I1W1"/>
<dbReference type="InterPro" id="IPR042188">
    <property type="entry name" value="MmgE/PrpD_sf_2"/>
</dbReference>
<dbReference type="SUPFAM" id="SSF103378">
    <property type="entry name" value="2-methylcitrate dehydratase PrpD"/>
    <property type="match status" value="1"/>
</dbReference>
<feature type="domain" description="MmgE/PrpD C-terminal" evidence="4">
    <location>
        <begin position="317"/>
        <end position="493"/>
    </location>
</feature>
<dbReference type="Gene3D" id="3.30.1330.120">
    <property type="entry name" value="2-methylcitrate dehydratase PrpD"/>
    <property type="match status" value="1"/>
</dbReference>
<evidence type="ECO:0000256" key="1">
    <source>
        <dbReference type="ARBA" id="ARBA00006174"/>
    </source>
</evidence>
<evidence type="ECO:0000313" key="6">
    <source>
        <dbReference type="Proteomes" id="UP000518752"/>
    </source>
</evidence>
<organism evidence="5 6">
    <name type="scientific">Collybiopsis confluens</name>
    <dbReference type="NCBI Taxonomy" id="2823264"/>
    <lineage>
        <taxon>Eukaryota</taxon>
        <taxon>Fungi</taxon>
        <taxon>Dikarya</taxon>
        <taxon>Basidiomycota</taxon>
        <taxon>Agaricomycotina</taxon>
        <taxon>Agaricomycetes</taxon>
        <taxon>Agaricomycetidae</taxon>
        <taxon>Agaricales</taxon>
        <taxon>Marasmiineae</taxon>
        <taxon>Omphalotaceae</taxon>
        <taxon>Collybiopsis</taxon>
    </lineage>
</organism>
<sequence>MLTRAAVHRLLRPASTAFVPKILPLSFSARPRTMSSYAGESTLRPEPDKVLWDIADYVHNYKIDSSLAFETARLCLIDTIGCGLEGLRFPECTKLLGPVVEGTVVPNGTKVLGTNYQLDPIRGAFNIGTIIRWLDFNDCFLAAEWGHPSDNLGAILAVADHLARQGQSFTVHDLLEGMIKAHEIQGSLALLNSFNRVGLDHVVLVKVASTAVVSKLLGLSQDQTIDAVSQAWVDGQSLRTYRHAPNTGPRKSWAAGDACSRAVNLAMLVKKGEKGLPSVLTAKTWGFYDVLFKGKPFEFQIPYGSYVMENVLFKISYPAEFHAQTAVEAAHIVHAKLKEMGKTADDIKSVRIRTQEAAIRIIDKQGPLDNFADRDHAINYMVAYPMIFGELTSESYTDASAADPRIDTLRSKIHCVEDKRFSVDYHDPAKRSIGNALLVELNDGIVLDEVEVEYPVGHKRRRQEGTPLLINKFKRHISHHFDAAHQQKILDTVSDATSLVKMPVDKFNDLFVKP</sequence>
<evidence type="ECO:0000259" key="3">
    <source>
        <dbReference type="Pfam" id="PF03972"/>
    </source>
</evidence>
<dbReference type="GO" id="GO:0019679">
    <property type="term" value="P:propionate metabolic process, methylcitrate cycle"/>
    <property type="evidence" value="ECO:0007669"/>
    <property type="project" value="InterPro"/>
</dbReference>
<keyword evidence="2" id="KW-0456">Lyase</keyword>
<dbReference type="NCBIfam" id="NF006943">
    <property type="entry name" value="PRK09425.1"/>
    <property type="match status" value="1"/>
</dbReference>
<dbReference type="Gene3D" id="1.10.4100.10">
    <property type="entry name" value="2-methylcitrate dehydratase PrpD"/>
    <property type="match status" value="1"/>
</dbReference>
<evidence type="ECO:0000259" key="4">
    <source>
        <dbReference type="Pfam" id="PF19305"/>
    </source>
</evidence>
<comment type="caution">
    <text evidence="5">The sequence shown here is derived from an EMBL/GenBank/DDBJ whole genome shotgun (WGS) entry which is preliminary data.</text>
</comment>
<dbReference type="PANTHER" id="PTHR16943:SF16">
    <property type="entry name" value="2-METHYLCITRATE DEHYDRATASE-RELATED"/>
    <property type="match status" value="1"/>
</dbReference>
<dbReference type="PANTHER" id="PTHR16943">
    <property type="entry name" value="2-METHYLCITRATE DEHYDRATASE-RELATED"/>
    <property type="match status" value="1"/>
</dbReference>
<dbReference type="NCBIfam" id="TIGR02330">
    <property type="entry name" value="prpD"/>
    <property type="match status" value="1"/>
</dbReference>
<dbReference type="InterPro" id="IPR042183">
    <property type="entry name" value="MmgE/PrpD_sf_1"/>
</dbReference>
<comment type="similarity">
    <text evidence="1">Belongs to the PrpD family.</text>
</comment>
<dbReference type="InterPro" id="IPR045336">
    <property type="entry name" value="MmgE_PrpD_N"/>
</dbReference>
<dbReference type="FunFam" id="3.30.1330.120:FF:000001">
    <property type="entry name" value="2-methylcitrate dehydratase"/>
    <property type="match status" value="1"/>
</dbReference>
<dbReference type="GO" id="GO:0005739">
    <property type="term" value="C:mitochondrion"/>
    <property type="evidence" value="ECO:0007669"/>
    <property type="project" value="TreeGrafter"/>
</dbReference>
<dbReference type="Pfam" id="PF03972">
    <property type="entry name" value="MmgE_PrpD_N"/>
    <property type="match status" value="1"/>
</dbReference>
<dbReference type="GO" id="GO:0051537">
    <property type="term" value="F:2 iron, 2 sulfur cluster binding"/>
    <property type="evidence" value="ECO:0007669"/>
    <property type="project" value="InterPro"/>
</dbReference>
<accession>A0A8H5I1W1</accession>
<dbReference type="InterPro" id="IPR045337">
    <property type="entry name" value="MmgE_PrpD_C"/>
</dbReference>
<evidence type="ECO:0000313" key="5">
    <source>
        <dbReference type="EMBL" id="KAF5393255.1"/>
    </source>
</evidence>
<dbReference type="InterPro" id="IPR012705">
    <property type="entry name" value="2Me_IsoCit_deHydtase_PrpD"/>
</dbReference>
<evidence type="ECO:0000256" key="2">
    <source>
        <dbReference type="ARBA" id="ARBA00023239"/>
    </source>
</evidence>
<dbReference type="EMBL" id="JAACJN010000002">
    <property type="protein sequence ID" value="KAF5393255.1"/>
    <property type="molecule type" value="Genomic_DNA"/>
</dbReference>
<gene>
    <name evidence="5" type="ORF">D9757_000763</name>
</gene>
<dbReference type="OrthoDB" id="10055203at2759"/>
<dbReference type="Proteomes" id="UP000518752">
    <property type="component" value="Unassembled WGS sequence"/>
</dbReference>
<dbReference type="GO" id="GO:0047547">
    <property type="term" value="F:2-methylcitrate dehydratase activity"/>
    <property type="evidence" value="ECO:0007669"/>
    <property type="project" value="InterPro"/>
</dbReference>
<protein>
    <recommendedName>
        <fullName evidence="7">2-methylcitrate dehydratase</fullName>
    </recommendedName>
</protein>
<name>A0A8H5I1W1_9AGAR</name>
<feature type="domain" description="MmgE/PrpD N-terminal" evidence="3">
    <location>
        <begin position="53"/>
        <end position="300"/>
    </location>
</feature>
<dbReference type="InterPro" id="IPR036148">
    <property type="entry name" value="MmgE/PrpD_sf"/>
</dbReference>
<reference evidence="5 6" key="1">
    <citation type="journal article" date="2020" name="ISME J.">
        <title>Uncovering the hidden diversity of litter-decomposition mechanisms in mushroom-forming fungi.</title>
        <authorList>
            <person name="Floudas D."/>
            <person name="Bentzer J."/>
            <person name="Ahren D."/>
            <person name="Johansson T."/>
            <person name="Persson P."/>
            <person name="Tunlid A."/>
        </authorList>
    </citation>
    <scope>NUCLEOTIDE SEQUENCE [LARGE SCALE GENOMIC DNA]</scope>
    <source>
        <strain evidence="5 6">CBS 406.79</strain>
    </source>
</reference>
<evidence type="ECO:0008006" key="7">
    <source>
        <dbReference type="Google" id="ProtNLM"/>
    </source>
</evidence>